<sequence length="153" mass="16379">FQHVHVHIRCTACTCTCTSSSVGQTLTYGCSYSTSAPSITFICKGEDPSVCERLVSKILSTTSVSKSNGTFTLIKSNSGFNISISDVSSQDAGVYWCGGKSNDGNYRAGLRKIQLEVKGEYQTSTNILSIERTSITAPDPSVNKVTGDVHTSY</sequence>
<protein>
    <recommendedName>
        <fullName evidence="1">Immunoglobulin V-set domain-containing protein</fullName>
    </recommendedName>
</protein>
<keyword evidence="3" id="KW-1185">Reference proteome</keyword>
<evidence type="ECO:0000259" key="1">
    <source>
        <dbReference type="Pfam" id="PF07686"/>
    </source>
</evidence>
<dbReference type="InterPro" id="IPR036179">
    <property type="entry name" value="Ig-like_dom_sf"/>
</dbReference>
<proteinExistence type="predicted"/>
<dbReference type="InterPro" id="IPR013783">
    <property type="entry name" value="Ig-like_fold"/>
</dbReference>
<accession>A0A3Q1HN26</accession>
<feature type="domain" description="Immunoglobulin V-set" evidence="1">
    <location>
        <begin position="18"/>
        <end position="108"/>
    </location>
</feature>
<reference evidence="2" key="3">
    <citation type="submission" date="2025-09" db="UniProtKB">
        <authorList>
            <consortium name="Ensembl"/>
        </authorList>
    </citation>
    <scope>IDENTIFICATION</scope>
</reference>
<evidence type="ECO:0000313" key="2">
    <source>
        <dbReference type="Ensembl" id="ENSATEP00000008980.2"/>
    </source>
</evidence>
<dbReference type="SUPFAM" id="SSF48726">
    <property type="entry name" value="Immunoglobulin"/>
    <property type="match status" value="1"/>
</dbReference>
<evidence type="ECO:0000313" key="3">
    <source>
        <dbReference type="Proteomes" id="UP000265040"/>
    </source>
</evidence>
<organism evidence="2 3">
    <name type="scientific">Anabas testudineus</name>
    <name type="common">Climbing perch</name>
    <name type="synonym">Anthias testudineus</name>
    <dbReference type="NCBI Taxonomy" id="64144"/>
    <lineage>
        <taxon>Eukaryota</taxon>
        <taxon>Metazoa</taxon>
        <taxon>Chordata</taxon>
        <taxon>Craniata</taxon>
        <taxon>Vertebrata</taxon>
        <taxon>Euteleostomi</taxon>
        <taxon>Actinopterygii</taxon>
        <taxon>Neopterygii</taxon>
        <taxon>Teleostei</taxon>
        <taxon>Neoteleostei</taxon>
        <taxon>Acanthomorphata</taxon>
        <taxon>Anabantaria</taxon>
        <taxon>Anabantiformes</taxon>
        <taxon>Anabantoidei</taxon>
        <taxon>Anabantidae</taxon>
        <taxon>Anabas</taxon>
    </lineage>
</organism>
<dbReference type="Pfam" id="PF07686">
    <property type="entry name" value="V-set"/>
    <property type="match status" value="1"/>
</dbReference>
<dbReference type="InParanoid" id="A0A3Q1HN26"/>
<dbReference type="STRING" id="64144.ENSATEP00000008980"/>
<dbReference type="Proteomes" id="UP000265040">
    <property type="component" value="Chromosome 5"/>
</dbReference>
<reference evidence="2" key="2">
    <citation type="submission" date="2025-08" db="UniProtKB">
        <authorList>
            <consortium name="Ensembl"/>
        </authorList>
    </citation>
    <scope>IDENTIFICATION</scope>
</reference>
<dbReference type="OrthoDB" id="8959642at2759"/>
<dbReference type="InterPro" id="IPR013106">
    <property type="entry name" value="Ig_V-set"/>
</dbReference>
<dbReference type="GeneTree" id="ENSGT00720000109813"/>
<name>A0A3Q1HN26_ANATE</name>
<dbReference type="Gene3D" id="2.60.40.10">
    <property type="entry name" value="Immunoglobulins"/>
    <property type="match status" value="1"/>
</dbReference>
<reference evidence="2" key="1">
    <citation type="submission" date="2021-04" db="EMBL/GenBank/DDBJ databases">
        <authorList>
            <consortium name="Wellcome Sanger Institute Data Sharing"/>
        </authorList>
    </citation>
    <scope>NUCLEOTIDE SEQUENCE [LARGE SCALE GENOMIC DNA]</scope>
</reference>
<dbReference type="Ensembl" id="ENSATET00000009139.2">
    <property type="protein sequence ID" value="ENSATEP00000008980.2"/>
    <property type="gene ID" value="ENSATEG00000006317.2"/>
</dbReference>
<dbReference type="AlphaFoldDB" id="A0A3Q1HN26"/>